<evidence type="ECO:0000313" key="2">
    <source>
        <dbReference type="EMBL" id="CAA9515779.1"/>
    </source>
</evidence>
<feature type="compositionally biased region" description="Basic residues" evidence="1">
    <location>
        <begin position="210"/>
        <end position="220"/>
    </location>
</feature>
<sequence length="590" mass="67221">AARTDPTETSLVAGRRPRRRHEAAPPRWAGTLPDGRHRRPRARRARSRGQRHRRGPPFGQDARGRAHRARRSHRRGAVASRRRAPRPRPPRSRDLPARHDRSEPHLDSRRQALRGRSRRVRRRPHAARRDGRSGQRAGGRRHRAADRQGDPSRRHEPRGHPRPDLAADAPGPGRRRRRGGGRSEPGRGRRPARVRRRRAGHPPGQPDHRPGRRAGRLRRASRADRQRVARALPDRRRARRVHDGAAADGARRHQPHEDHERPRHLRAAHTAGRSRRPDDRRPQDRPARRHAAQRPRRVGRDADPRQVERRDGARQARHGGAGARALRARLSPGLRRGARDGTDRLGQVDDALRSARSAQHDRQEHHHDRGSRRVPARRHHAGAGQRQGRPAFPHRPALDDARRPRHHHGRRDPRPRDRADRGRVGTDRTPRALDAAHQRRGQRDRPPRRDGHRAVSRRLGDRLRRRAAAGTQALPALQGAPDHHVRGAAQQRHPQPVRHGGLRGARLPALRPLRLQGTRRPLRGHDGHRRDPQACAGARSRPGDRRGRRPPGDAPAARRRHREGPQRPDLDRRGDASDRQRLGADRVVGV</sequence>
<feature type="compositionally biased region" description="Basic and acidic residues" evidence="1">
    <location>
        <begin position="337"/>
        <end position="367"/>
    </location>
</feature>
<feature type="compositionally biased region" description="Low complexity" evidence="1">
    <location>
        <begin position="504"/>
        <end position="515"/>
    </location>
</feature>
<accession>A0A6J4T743</accession>
<feature type="compositionally biased region" description="Basic residues" evidence="1">
    <location>
        <begin position="111"/>
        <end position="126"/>
    </location>
</feature>
<gene>
    <name evidence="2" type="ORF">AVDCRST_MAG67-2978</name>
</gene>
<feature type="compositionally biased region" description="Basic residues" evidence="1">
    <location>
        <begin position="36"/>
        <end position="55"/>
    </location>
</feature>
<feature type="compositionally biased region" description="Basic residues" evidence="1">
    <location>
        <begin position="287"/>
        <end position="297"/>
    </location>
</feature>
<feature type="non-terminal residue" evidence="2">
    <location>
        <position position="1"/>
    </location>
</feature>
<protein>
    <submittedName>
        <fullName evidence="2">Type IV fimbrial assembly, ATPase PilB</fullName>
    </submittedName>
</protein>
<feature type="region of interest" description="Disordered" evidence="1">
    <location>
        <begin position="1"/>
        <end position="590"/>
    </location>
</feature>
<reference evidence="2" key="1">
    <citation type="submission" date="2020-02" db="EMBL/GenBank/DDBJ databases">
        <authorList>
            <person name="Meier V. D."/>
        </authorList>
    </citation>
    <scope>NUCLEOTIDE SEQUENCE</scope>
    <source>
        <strain evidence="2">AVDCRST_MAG67</strain>
    </source>
</reference>
<feature type="compositionally biased region" description="Basic residues" evidence="1">
    <location>
        <begin position="65"/>
        <end position="90"/>
    </location>
</feature>
<feature type="compositionally biased region" description="Basic and acidic residues" evidence="1">
    <location>
        <begin position="145"/>
        <end position="165"/>
    </location>
</feature>
<feature type="compositionally biased region" description="Basic and acidic residues" evidence="1">
    <location>
        <begin position="91"/>
        <end position="110"/>
    </location>
</feature>
<feature type="compositionally biased region" description="Basic and acidic residues" evidence="1">
    <location>
        <begin position="563"/>
        <end position="584"/>
    </location>
</feature>
<feature type="compositionally biased region" description="Basic and acidic residues" evidence="1">
    <location>
        <begin position="298"/>
        <end position="314"/>
    </location>
</feature>
<dbReference type="AlphaFoldDB" id="A0A6J4T743"/>
<feature type="compositionally biased region" description="Low complexity" evidence="1">
    <location>
        <begin position="323"/>
        <end position="335"/>
    </location>
</feature>
<feature type="compositionally biased region" description="Basic and acidic residues" evidence="1">
    <location>
        <begin position="275"/>
        <end position="286"/>
    </location>
</feature>
<name>A0A6J4T743_9ACTN</name>
<feature type="compositionally biased region" description="Basic residues" evidence="1">
    <location>
        <begin position="368"/>
        <end position="381"/>
    </location>
</feature>
<feature type="compositionally biased region" description="Basic and acidic residues" evidence="1">
    <location>
        <begin position="523"/>
        <end position="532"/>
    </location>
</feature>
<feature type="compositionally biased region" description="Basic and acidic residues" evidence="1">
    <location>
        <begin position="412"/>
        <end position="462"/>
    </location>
</feature>
<organism evidence="2">
    <name type="scientific">uncultured Solirubrobacteraceae bacterium</name>
    <dbReference type="NCBI Taxonomy" id="1162706"/>
    <lineage>
        <taxon>Bacteria</taxon>
        <taxon>Bacillati</taxon>
        <taxon>Actinomycetota</taxon>
        <taxon>Thermoleophilia</taxon>
        <taxon>Solirubrobacterales</taxon>
        <taxon>Solirubrobacteraceae</taxon>
        <taxon>environmental samples</taxon>
    </lineage>
</organism>
<evidence type="ECO:0000256" key="1">
    <source>
        <dbReference type="SAM" id="MobiDB-lite"/>
    </source>
</evidence>
<feature type="compositionally biased region" description="Basic and acidic residues" evidence="1">
    <location>
        <begin position="221"/>
        <end position="261"/>
    </location>
</feature>
<dbReference type="EMBL" id="CADCVQ010000125">
    <property type="protein sequence ID" value="CAA9515779.1"/>
    <property type="molecule type" value="Genomic_DNA"/>
</dbReference>
<proteinExistence type="predicted"/>
<feature type="non-terminal residue" evidence="2">
    <location>
        <position position="590"/>
    </location>
</feature>
<feature type="compositionally biased region" description="Basic residues" evidence="1">
    <location>
        <begin position="188"/>
        <end position="200"/>
    </location>
</feature>